<dbReference type="InterPro" id="IPR036412">
    <property type="entry name" value="HAD-like_sf"/>
</dbReference>
<dbReference type="KEGG" id="ccun:CCUN_0649"/>
<dbReference type="Proteomes" id="UP000192902">
    <property type="component" value="Chromosome"/>
</dbReference>
<dbReference type="Gene3D" id="3.40.50.1000">
    <property type="entry name" value="HAD superfamily/HAD-like"/>
    <property type="match status" value="1"/>
</dbReference>
<dbReference type="SUPFAM" id="SSF56784">
    <property type="entry name" value="HAD-like"/>
    <property type="match status" value="1"/>
</dbReference>
<dbReference type="Gene3D" id="3.90.550.10">
    <property type="entry name" value="Spore Coat Polysaccharide Biosynthesis Protein SpsA, Chain A"/>
    <property type="match status" value="1"/>
</dbReference>
<dbReference type="GO" id="GO:0016740">
    <property type="term" value="F:transferase activity"/>
    <property type="evidence" value="ECO:0007669"/>
    <property type="project" value="UniProtKB-KW"/>
</dbReference>
<dbReference type="SUPFAM" id="SSF53448">
    <property type="entry name" value="Nucleotide-diphospho-sugar transferases"/>
    <property type="match status" value="1"/>
</dbReference>
<dbReference type="InterPro" id="IPR029044">
    <property type="entry name" value="Nucleotide-diphossugar_trans"/>
</dbReference>
<dbReference type="RefSeq" id="WP_027306272.1">
    <property type="nucleotide sequence ID" value="NZ_CP020867.1"/>
</dbReference>
<dbReference type="EMBL" id="CP020867">
    <property type="protein sequence ID" value="ARJ56272.1"/>
    <property type="molecule type" value="Genomic_DNA"/>
</dbReference>
<accession>A0A1W6BVZ9</accession>
<keyword evidence="1" id="KW-0808">Transferase</keyword>
<dbReference type="AlphaFoldDB" id="A0A1W6BVZ9"/>
<reference evidence="1 2" key="1">
    <citation type="submission" date="2017-04" db="EMBL/GenBank/DDBJ databases">
        <title>Complete genome sequence of the Campylobacter cuniculorum type strain LMG24588.</title>
        <authorList>
            <person name="Miller W.G."/>
            <person name="Yee E."/>
            <person name="Revez J."/>
            <person name="Bono J.L."/>
            <person name="Rossi M."/>
        </authorList>
    </citation>
    <scope>NUCLEOTIDE SEQUENCE [LARGE SCALE GENOMIC DNA]</scope>
    <source>
        <strain evidence="1 2">LMG 24588</strain>
    </source>
</reference>
<dbReference type="OrthoDB" id="9788272at2"/>
<proteinExistence type="predicted"/>
<evidence type="ECO:0000313" key="2">
    <source>
        <dbReference type="Proteomes" id="UP000192902"/>
    </source>
</evidence>
<gene>
    <name evidence="1" type="ORF">CCUN_0649</name>
</gene>
<sequence length="349" mass="40824">MNLILPVAGKSSRFPNLKPKWLLTHPNGNLMITEAIRGLNLKDFEKIYLISLDRHFENFNLKEVLFKQFRSLNIDKKLEFVCLKRQTNSQPQTIYEGIKHIGLDGGIYIKDSDNFFKELVKKGNFISIGDLNELELANVKNKSYVSINENNILTNIVEKRIISPFFNVGGYGFESAKDFVKYYKILSNEKELYISHIIYKMICDGHTFIGSKVKNYLDWGTLEDWNKYKSHFITLFVDIDGVLVYNSSQFFSPKWGETAKIKENVEILNKLYESQKVQIILTTSRTIEVKDLTEKQLKKENIKYHQIIFNLYHTKRIVINDYAYSNPYKSCDCINLQRDSKELKFMLGL</sequence>
<dbReference type="STRING" id="1121267.CCUN_0649"/>
<name>A0A1W6BVZ9_9BACT</name>
<protein>
    <submittedName>
        <fullName evidence="1">Glycosyltransferase, family 2</fullName>
    </submittedName>
</protein>
<dbReference type="eggNOG" id="COG1209">
    <property type="taxonomic scope" value="Bacteria"/>
</dbReference>
<dbReference type="InterPro" id="IPR023214">
    <property type="entry name" value="HAD_sf"/>
</dbReference>
<evidence type="ECO:0000313" key="1">
    <source>
        <dbReference type="EMBL" id="ARJ56272.1"/>
    </source>
</evidence>
<organism evidence="1 2">
    <name type="scientific">Campylobacter cuniculorum DSM 23162 = LMG 24588</name>
    <dbReference type="NCBI Taxonomy" id="1121267"/>
    <lineage>
        <taxon>Bacteria</taxon>
        <taxon>Pseudomonadati</taxon>
        <taxon>Campylobacterota</taxon>
        <taxon>Epsilonproteobacteria</taxon>
        <taxon>Campylobacterales</taxon>
        <taxon>Campylobacteraceae</taxon>
        <taxon>Campylobacter</taxon>
    </lineage>
</organism>